<dbReference type="PANTHER" id="PTHR22767">
    <property type="entry name" value="N-TERMINAL ACETYLTRANSFERASE-RELATED"/>
    <property type="match status" value="1"/>
</dbReference>
<evidence type="ECO:0000313" key="4">
    <source>
        <dbReference type="Proteomes" id="UP000252519"/>
    </source>
</evidence>
<comment type="similarity">
    <text evidence="1">Belongs to the MDM20/NAA25 family.</text>
</comment>
<dbReference type="AlphaFoldDB" id="A0A368GT96"/>
<evidence type="ECO:0000256" key="1">
    <source>
        <dbReference type="ARBA" id="ARBA00006298"/>
    </source>
</evidence>
<proteinExistence type="inferred from homology"/>
<name>A0A368GT96_ANCCA</name>
<dbReference type="OrthoDB" id="1874341at2759"/>
<dbReference type="GO" id="GO:0031416">
    <property type="term" value="C:NatB complex"/>
    <property type="evidence" value="ECO:0007669"/>
    <property type="project" value="TreeGrafter"/>
</dbReference>
<protein>
    <submittedName>
        <fullName evidence="3">Uncharacterized protein</fullName>
    </submittedName>
</protein>
<comment type="caution">
    <text evidence="3">The sequence shown here is derived from an EMBL/GenBank/DDBJ whole genome shotgun (WGS) entry which is preliminary data.</text>
</comment>
<dbReference type="Pfam" id="PF09797">
    <property type="entry name" value="NatB_MDM20"/>
    <property type="match status" value="1"/>
</dbReference>
<keyword evidence="2" id="KW-0802">TPR repeat</keyword>
<organism evidence="3 4">
    <name type="scientific">Ancylostoma caninum</name>
    <name type="common">Dog hookworm</name>
    <dbReference type="NCBI Taxonomy" id="29170"/>
    <lineage>
        <taxon>Eukaryota</taxon>
        <taxon>Metazoa</taxon>
        <taxon>Ecdysozoa</taxon>
        <taxon>Nematoda</taxon>
        <taxon>Chromadorea</taxon>
        <taxon>Rhabditida</taxon>
        <taxon>Rhabditina</taxon>
        <taxon>Rhabditomorpha</taxon>
        <taxon>Strongyloidea</taxon>
        <taxon>Ancylostomatidae</taxon>
        <taxon>Ancylostomatinae</taxon>
        <taxon>Ancylostoma</taxon>
    </lineage>
</organism>
<keyword evidence="4" id="KW-1185">Reference proteome</keyword>
<accession>A0A368GT96</accession>
<sequence>MGAKMFYPLAARMVENHVTKYGYKAGAEIELHAMVLEGMNKFAEAEELLGTEESRSLLSTPPSFLMARRIALLLSAGRHQTVIDRTVEGLKIDPDDWTLWKLLFDSSFELLRKAEDAGEQDKILNVLMEAVNADGLSTSRLRGPHLARLELIGRFTKEDEPIRSLLGKMNLGTAIDSMINYVLRFYAKPCCYNDIVQYLWLLNDANKEELIDGLKEFIDSVIHQREQAGEDSDANCWAVIMNERLRRTIGNIDRMPREDRRRHVQLIIRGILQPNREQLAGTALAQLAAAILWNEWRVHDDWQSFYEMILLLEWTSNEYPTDPFCKLVLCRGYAHIGCMYRMVALTRALDIKSVQRDTLGYIMFPMPELCGRFNVGIVHYTEMVEVYEQAEKEISEALIGAYRNGAFMQVPNLVELADKMRRSAMSVGANELHRYLSALFAIDNIDEAVNTLHGNDDTIEWDLLTDNRDLSVIPSFERNIKEELEDIRRDTQQEFVDMTRLRHYLSQAIGSAGGAKGAGPEELGADIVSAKNANGLAAMLPAVEQLEKDWIAMVPPLERKMYPFFIQEEIILSSRALQSLAACQLLIKVLERLGGCRHNTTENAPRKSKSTNTSKNEFTMHCEALQATLRNGAARLSSRLNEIEEVLKENAFSLVPKIGTDWNEELSELFASQNMVVSDRVYKSYFNSCADIRYFLEHSIV</sequence>
<dbReference type="EMBL" id="JOJR01000083">
    <property type="protein sequence ID" value="RCN46270.1"/>
    <property type="molecule type" value="Genomic_DNA"/>
</dbReference>
<reference evidence="3 4" key="1">
    <citation type="submission" date="2014-10" db="EMBL/GenBank/DDBJ databases">
        <title>Draft genome of the hookworm Ancylostoma caninum.</title>
        <authorList>
            <person name="Mitreva M."/>
        </authorList>
    </citation>
    <scope>NUCLEOTIDE SEQUENCE [LARGE SCALE GENOMIC DNA]</scope>
    <source>
        <strain evidence="3 4">Baltimore</strain>
    </source>
</reference>
<dbReference type="InterPro" id="IPR019183">
    <property type="entry name" value="NAA25_NatB_aux_su"/>
</dbReference>
<gene>
    <name evidence="3" type="ORF">ANCCAN_07731</name>
</gene>
<dbReference type="Proteomes" id="UP000252519">
    <property type="component" value="Unassembled WGS sequence"/>
</dbReference>
<dbReference type="STRING" id="29170.A0A368GT96"/>
<dbReference type="PANTHER" id="PTHR22767:SF3">
    <property type="entry name" value="N-ALPHA-ACETYLTRANSFERASE 25, NATB AUXILIARY SUBUNIT"/>
    <property type="match status" value="1"/>
</dbReference>
<evidence type="ECO:0000256" key="2">
    <source>
        <dbReference type="ARBA" id="ARBA00022803"/>
    </source>
</evidence>
<evidence type="ECO:0000313" key="3">
    <source>
        <dbReference type="EMBL" id="RCN46270.1"/>
    </source>
</evidence>